<feature type="region of interest" description="Disordered" evidence="1">
    <location>
        <begin position="379"/>
        <end position="399"/>
    </location>
</feature>
<gene>
    <name evidence="2" type="ORF">CFK41_17350</name>
</gene>
<dbReference type="AlphaFoldDB" id="A0A291H1K1"/>
<evidence type="ECO:0000313" key="2">
    <source>
        <dbReference type="EMBL" id="ATG56351.1"/>
    </source>
</evidence>
<keyword evidence="3" id="KW-1185">Reference proteome</keyword>
<dbReference type="Proteomes" id="UP000217889">
    <property type="component" value="Chromosome"/>
</dbReference>
<evidence type="ECO:0000256" key="1">
    <source>
        <dbReference type="SAM" id="MobiDB-lite"/>
    </source>
</evidence>
<sequence length="399" mass="41457">MGKSVSIRCVITARGYQTLEFTEEFESRITLPGLSPWFSFGGSAYGFDGLYHVGARVTAALDGVPKGARTTYQWGLNGTNVKGATKSYFDIPLSAAGKKLSLRTVTSAKGYEVHETETLVSSRLALREMRPSMTFIGASEAIAGGYLSADPRSMPRGAKVTYQWRLGGGNVKGATDAFFSIPASAGGKELSVSVVATATGYMRLERVFSAGKVKGSTAKTLKAATPTISGTARVGSKLTAKAGSWSSGTKLTYQWSASGVAIKGATKSTFTLTSAQAGKTVTVTVRGTKSGYTSASKKSKATAKVAWRALTTATPKISGTARVGSKLTAKAGSWTSGTTLSYQWYANGVAIKGATKSTLVLPSSAVGKQITVKVTGRKSGYATASKTSGKTAKVAAKKR</sequence>
<dbReference type="KEGG" id="bgg:CFK41_17350"/>
<evidence type="ECO:0000313" key="3">
    <source>
        <dbReference type="Proteomes" id="UP000217889"/>
    </source>
</evidence>
<proteinExistence type="predicted"/>
<dbReference type="EMBL" id="CP023564">
    <property type="protein sequence ID" value="ATG56351.1"/>
    <property type="molecule type" value="Genomic_DNA"/>
</dbReference>
<reference evidence="2 3" key="1">
    <citation type="journal article" date="2014" name="Int. J. Syst. Evol. Microbiol.">
        <title>Brachybacterium ginsengisoli sp. nov., isolated from soil of a ginseng field.</title>
        <authorList>
            <person name="Hoang V.A."/>
            <person name="Kim Y.J."/>
            <person name="Nguyen N.L."/>
            <person name="Yang D.C."/>
        </authorList>
    </citation>
    <scope>NUCLEOTIDE SEQUENCE [LARGE SCALE GENOMIC DNA]</scope>
    <source>
        <strain evidence="2 3">DCY80</strain>
    </source>
</reference>
<name>A0A291H1K1_9MICO</name>
<protein>
    <submittedName>
        <fullName evidence="2">Uncharacterized protein</fullName>
    </submittedName>
</protein>
<dbReference type="Gene3D" id="2.60.40.2700">
    <property type="match status" value="2"/>
</dbReference>
<organism evidence="2 3">
    <name type="scientific">Brachybacterium ginsengisoli</name>
    <dbReference type="NCBI Taxonomy" id="1331682"/>
    <lineage>
        <taxon>Bacteria</taxon>
        <taxon>Bacillati</taxon>
        <taxon>Actinomycetota</taxon>
        <taxon>Actinomycetes</taxon>
        <taxon>Micrococcales</taxon>
        <taxon>Dermabacteraceae</taxon>
        <taxon>Brachybacterium</taxon>
    </lineage>
</organism>
<accession>A0A291H1K1</accession>